<name>F9RZD8_9VIBR</name>
<comment type="caution">
    <text evidence="1">The sequence shown here is derived from an EMBL/GenBank/DDBJ whole genome shotgun (WGS) entry which is preliminary data.</text>
</comment>
<sequence length="728" mass="80959">MCLLLTSCSEDEQKATEEETITATSEIEVLFPITESLTTASSITVRGTASSDINSVSVNGVDGDFQTYAGFWTAEIPLQFGYNNVNISYSTDSSTQSFNTNRIRRNSSFYDDPILASYADNTNSIFIYESDTNSLIYLNLTTQQSVLTRQFQVEDQPDDVQSKDEMHEQKPLSITASANGDKVYYYTEFNNDYYINLIETNSGDVTTLYGPDSPSYDASLFVENFPLILDEVNNQLILTKDSPSDPANALNLISNTFHSLNIPDLSTQAASSAFLHWAMKDSNTLTYIAKTGSTYFSGNVDIATGNYSNYSGLLSLVDDCPEIDNRSQLTYAVNQTLYYWADSDKLCYLDTTNYTIEEVTNNLEGYPNTNLINLDFIYSYPNLNRNDEDYLLVKGASNIDYQLVQFDSGYHYSLIGDFIEVGDGNISPTTARETLLDLDSGKIYYIIREDENRIGSQIFVMDTANQEWSEIGTYPDVRFEIAVLNEQENAIYAYNDRSGNDNELYRIDLVTGVSTIVVGATEKSTVDYPDFNVDSIAFDEQNQIIYLARDINEAVPTGYGTFSLLAWNIATQSLTEVASISNQANATNMRASYDMVFIPESQQVAFYHSTSDYPIWTVNVLTGARSILSIDNLNSGPSTSNARGLAIDTSKNRIIVASQASQSLFSIDLNTGDKTMTSAEDHAQGIVLLQVIGIDVDHNKQIALVADESIEALYYVDLMTGERVIIQN</sequence>
<organism evidence="1 2">
    <name type="scientific">Vibrio ichthyoenteri ATCC 700023</name>
    <dbReference type="NCBI Taxonomy" id="870968"/>
    <lineage>
        <taxon>Bacteria</taxon>
        <taxon>Pseudomonadati</taxon>
        <taxon>Pseudomonadota</taxon>
        <taxon>Gammaproteobacteria</taxon>
        <taxon>Vibrionales</taxon>
        <taxon>Vibrionaceae</taxon>
        <taxon>Vibrio</taxon>
    </lineage>
</organism>
<dbReference type="InterPro" id="IPR015943">
    <property type="entry name" value="WD40/YVTN_repeat-like_dom_sf"/>
</dbReference>
<dbReference type="Proteomes" id="UP000004605">
    <property type="component" value="Unassembled WGS sequence"/>
</dbReference>
<protein>
    <submittedName>
        <fullName evidence="1">Uncharacterized protein</fullName>
    </submittedName>
</protein>
<gene>
    <name evidence="1" type="ORF">VII00023_19089</name>
</gene>
<dbReference type="Gene3D" id="2.60.40.10">
    <property type="entry name" value="Immunoglobulins"/>
    <property type="match status" value="1"/>
</dbReference>
<keyword evidence="2" id="KW-1185">Reference proteome</keyword>
<dbReference type="SUPFAM" id="SSF63825">
    <property type="entry name" value="YWTD domain"/>
    <property type="match status" value="1"/>
</dbReference>
<proteinExistence type="predicted"/>
<dbReference type="InterPro" id="IPR013783">
    <property type="entry name" value="Ig-like_fold"/>
</dbReference>
<accession>F9RZD8</accession>
<dbReference type="AlphaFoldDB" id="F9RZD8"/>
<reference evidence="1 2" key="1">
    <citation type="journal article" date="2012" name="Int. J. Syst. Evol. Microbiol.">
        <title>Vibrio caribbeanicus sp. nov., isolated from the marine sponge Scleritoderma cyanea.</title>
        <authorList>
            <person name="Hoffmann M."/>
            <person name="Monday S.R."/>
            <person name="Allard M.W."/>
            <person name="Strain E.A."/>
            <person name="Whittaker P."/>
            <person name="Naum M."/>
            <person name="McCarthy P.J."/>
            <person name="Lopez J.V."/>
            <person name="Fischer M."/>
            <person name="Brown E.W."/>
        </authorList>
    </citation>
    <scope>NUCLEOTIDE SEQUENCE [LARGE SCALE GENOMIC DNA]</scope>
    <source>
        <strain evidence="1 2">ATCC 700023</strain>
    </source>
</reference>
<evidence type="ECO:0000313" key="2">
    <source>
        <dbReference type="Proteomes" id="UP000004605"/>
    </source>
</evidence>
<evidence type="ECO:0000313" key="1">
    <source>
        <dbReference type="EMBL" id="EGU45354.1"/>
    </source>
</evidence>
<dbReference type="EMBL" id="AFWF01000056">
    <property type="protein sequence ID" value="EGU45354.1"/>
    <property type="molecule type" value="Genomic_DNA"/>
</dbReference>
<dbReference type="Gene3D" id="2.130.10.10">
    <property type="entry name" value="YVTN repeat-like/Quinoprotein amine dehydrogenase"/>
    <property type="match status" value="1"/>
</dbReference>